<dbReference type="EMBL" id="BK014882">
    <property type="protein sequence ID" value="DAD80282.1"/>
    <property type="molecule type" value="Genomic_DNA"/>
</dbReference>
<dbReference type="InterPro" id="IPR054052">
    <property type="entry name" value="Y16Q-like"/>
</dbReference>
<accession>A0A8S5MDG4</accession>
<organism evidence="1">
    <name type="scientific">Caudovirales sp. ctTqA28</name>
    <dbReference type="NCBI Taxonomy" id="2826775"/>
    <lineage>
        <taxon>Viruses</taxon>
        <taxon>Duplodnaviria</taxon>
        <taxon>Heunggongvirae</taxon>
        <taxon>Uroviricota</taxon>
        <taxon>Caudoviricetes</taxon>
    </lineage>
</organism>
<protein>
    <submittedName>
        <fullName evidence="1">Uncharacterized protein</fullName>
    </submittedName>
</protein>
<sequence length="74" mass="8399">MLQPHVARMVAELDELSTKVKALGNFAHYENEVFCSLPEVEQEALIEQLEAMEKYQRVLSGRVDRATGKAHKTI</sequence>
<reference evidence="1" key="1">
    <citation type="journal article" date="2021" name="Proc. Natl. Acad. Sci. U.S.A.">
        <title>A Catalog of Tens of Thousands of Viruses from Human Metagenomes Reveals Hidden Associations with Chronic Diseases.</title>
        <authorList>
            <person name="Tisza M.J."/>
            <person name="Buck C.B."/>
        </authorList>
    </citation>
    <scope>NUCLEOTIDE SEQUENCE</scope>
    <source>
        <strain evidence="1">CtTqA28</strain>
    </source>
</reference>
<name>A0A8S5MDG4_9CAUD</name>
<dbReference type="Pfam" id="PF21825">
    <property type="entry name" value="crAss001_48"/>
    <property type="match status" value="1"/>
</dbReference>
<proteinExistence type="predicted"/>
<evidence type="ECO:0000313" key="1">
    <source>
        <dbReference type="EMBL" id="DAD80282.1"/>
    </source>
</evidence>